<organism evidence="2">
    <name type="scientific">Arundo donax</name>
    <name type="common">Giant reed</name>
    <name type="synonym">Donax arundinaceus</name>
    <dbReference type="NCBI Taxonomy" id="35708"/>
    <lineage>
        <taxon>Eukaryota</taxon>
        <taxon>Viridiplantae</taxon>
        <taxon>Streptophyta</taxon>
        <taxon>Embryophyta</taxon>
        <taxon>Tracheophyta</taxon>
        <taxon>Spermatophyta</taxon>
        <taxon>Magnoliopsida</taxon>
        <taxon>Liliopsida</taxon>
        <taxon>Poales</taxon>
        <taxon>Poaceae</taxon>
        <taxon>PACMAD clade</taxon>
        <taxon>Arundinoideae</taxon>
        <taxon>Arundineae</taxon>
        <taxon>Arundo</taxon>
    </lineage>
</organism>
<reference evidence="2" key="2">
    <citation type="journal article" date="2015" name="Data Brief">
        <title>Shoot transcriptome of the giant reed, Arundo donax.</title>
        <authorList>
            <person name="Barrero R.A."/>
            <person name="Guerrero F.D."/>
            <person name="Moolhuijzen P."/>
            <person name="Goolsby J.A."/>
            <person name="Tidwell J."/>
            <person name="Bellgard S.E."/>
            <person name="Bellgard M.I."/>
        </authorList>
    </citation>
    <scope>NUCLEOTIDE SEQUENCE</scope>
    <source>
        <tissue evidence="2">Shoot tissue taken approximately 20 cm above the soil surface</tissue>
    </source>
</reference>
<protein>
    <submittedName>
        <fullName evidence="2">Uncharacterized protein</fullName>
    </submittedName>
</protein>
<accession>A0A0A9GPD7</accession>
<reference evidence="2" key="1">
    <citation type="submission" date="2014-09" db="EMBL/GenBank/DDBJ databases">
        <authorList>
            <person name="Magalhaes I.L.F."/>
            <person name="Oliveira U."/>
            <person name="Santos F.R."/>
            <person name="Vidigal T.H.D.A."/>
            <person name="Brescovit A.D."/>
            <person name="Santos A.J."/>
        </authorList>
    </citation>
    <scope>NUCLEOTIDE SEQUENCE</scope>
    <source>
        <tissue evidence="2">Shoot tissue taken approximately 20 cm above the soil surface</tissue>
    </source>
</reference>
<proteinExistence type="predicted"/>
<sequence length="27" mass="3051">MNRQCRYSVAFSAPPSPSSSRSKYSTR</sequence>
<evidence type="ECO:0000313" key="2">
    <source>
        <dbReference type="EMBL" id="JAE25269.1"/>
    </source>
</evidence>
<dbReference type="AlphaFoldDB" id="A0A0A9GPD7"/>
<feature type="region of interest" description="Disordered" evidence="1">
    <location>
        <begin position="1"/>
        <end position="27"/>
    </location>
</feature>
<feature type="compositionally biased region" description="Low complexity" evidence="1">
    <location>
        <begin position="18"/>
        <end position="27"/>
    </location>
</feature>
<name>A0A0A9GPD7_ARUDO</name>
<dbReference type="EMBL" id="GBRH01172627">
    <property type="protein sequence ID" value="JAE25269.1"/>
    <property type="molecule type" value="Transcribed_RNA"/>
</dbReference>
<evidence type="ECO:0000256" key="1">
    <source>
        <dbReference type="SAM" id="MobiDB-lite"/>
    </source>
</evidence>